<comment type="similarity">
    <text evidence="1">Belongs to the CBF/MAK21 family.</text>
</comment>
<dbReference type="PANTHER" id="PTHR12048:SF0">
    <property type="entry name" value="CCAAT_ENHANCER-BINDING PROTEIN ZETA"/>
    <property type="match status" value="1"/>
</dbReference>
<feature type="domain" description="CCAAT-binding factor" evidence="3">
    <location>
        <begin position="671"/>
        <end position="853"/>
    </location>
</feature>
<name>A0ABP0BU86_9PEZI</name>
<reference evidence="4 5" key="1">
    <citation type="submission" date="2024-01" db="EMBL/GenBank/DDBJ databases">
        <authorList>
            <person name="Allen C."/>
            <person name="Tagirdzhanova G."/>
        </authorList>
    </citation>
    <scope>NUCLEOTIDE SEQUENCE [LARGE SCALE GENOMIC DNA]</scope>
</reference>
<feature type="compositionally biased region" description="Acidic residues" evidence="2">
    <location>
        <begin position="111"/>
        <end position="128"/>
    </location>
</feature>
<feature type="region of interest" description="Disordered" evidence="2">
    <location>
        <begin position="777"/>
        <end position="824"/>
    </location>
</feature>
<dbReference type="InterPro" id="IPR040155">
    <property type="entry name" value="CEBPZ/Mak21-like"/>
</dbReference>
<dbReference type="SUPFAM" id="SSF48371">
    <property type="entry name" value="ARM repeat"/>
    <property type="match status" value="1"/>
</dbReference>
<sequence>MAPNKTKTANRKGGAGSAPSAFSQASLTQLTAQIDRDLESRNAKNLNGGKRKRDADAGDNDDEDDQATASKTQKTQKTEKTQPSRKGKKTNGTTNGDKKTVMLDEIKALGGDEDDFDLVDGIDSDAEEGSGGQGGKSAADDALSLDAAFKSELAKFAAGLGFDEVREEDEDEEEMAEEQAAQEEEQDEEDEEEEEEEEEEDVEDEEEEEEQEDEEEEEEVVEAPKPEAPKPAVSTDPFLPKNPKFSQLIVEPRADWHMADPGALPAPTSDDIYRLSQTINNLKAYAETLMEADSTAYRNITSASSSHRFMSTIMTSGTMSDKVSALTLEIQEAPIHNAKAFENLMALAGKRSRGAAIAALGALVDLLGNGVVLPSDRRLRSFHAQPALLGALQAAGPATALTWKQHLPLPGGITKAHLVLWKYEDWLKDAFFQMLQQLEVWCNDEIEYSRSRSLDFVFGLLKSKPEQEANLLRLLVNKLGDRERKIASRASYLLLQLLNTHPGMKAIVVQTIEQEILLRPGQSLRAKYYGINTLNQTILSNKEPAIADSLVRVYFELFLTLLKSGALGGMDISNAEKLGEDDKAKGNAPNGKDAKKKWKRSYHDKAKDGKKGGAAADKNEGIEKDVSEKLVSALLTGVNRAIPFANTDNTTLEKHLDTLFRITHSSNFNTSIQALMLVQQVAGSKQLSVDRFYRTLYESLLDPRLVTSSKQGMYLNLLFRALKNDVDVRRVKAFVKRMLQIATLHQPPFICGILFLVVELETTFPDLKALLNEPEFDDDDEEEYYRDVPEDGEDAEKQAAEEAAAEEAKNKEKQRAVYDGRKRDPSYSNAQNSCLWEIVPYFQHFHPSVTAFATNLLVRQKSLPKPDMANHTLMHFLDKFVYRNAKSADATKQRGASIMQPVSAATLSTTGAAQVAAPGKGGDSGKSQTVAINSAAFWGQKVENVAAEDIFFHTYFSQVGKQSQTSRAAKRAAKQEKAAAAAAFANDEEGGDGDVTDPEEEEIWQALKGSRPDIEGEDEGDNGDMDMDDDDDDDLEELKDLLNMSDSDDDDLDDDDLDDEDVEGGADAMDVDGDSDGGVQFGDFAEFSDEEEGGVSAKDKDSDGLVSLASNNGRKAGRERRKQLKAMPTFASADDYAEMLANEADEDYQ</sequence>
<feature type="compositionally biased region" description="Acidic residues" evidence="2">
    <location>
        <begin position="1046"/>
        <end position="1075"/>
    </location>
</feature>
<evidence type="ECO:0000259" key="3">
    <source>
        <dbReference type="Pfam" id="PF03914"/>
    </source>
</evidence>
<feature type="compositionally biased region" description="Acidic residues" evidence="2">
    <location>
        <begin position="57"/>
        <end position="66"/>
    </location>
</feature>
<feature type="region of interest" description="Disordered" evidence="2">
    <location>
        <begin position="1006"/>
        <end position="1129"/>
    </location>
</feature>
<feature type="compositionally biased region" description="Basic and acidic residues" evidence="2">
    <location>
        <begin position="785"/>
        <end position="824"/>
    </location>
</feature>
<dbReference type="InterPro" id="IPR016024">
    <property type="entry name" value="ARM-type_fold"/>
</dbReference>
<feature type="compositionally biased region" description="Basic residues" evidence="2">
    <location>
        <begin position="1115"/>
        <end position="1124"/>
    </location>
</feature>
<feature type="region of interest" description="Disordered" evidence="2">
    <location>
        <begin position="1"/>
        <end position="139"/>
    </location>
</feature>
<proteinExistence type="inferred from homology"/>
<dbReference type="Pfam" id="PF03914">
    <property type="entry name" value="CBF"/>
    <property type="match status" value="1"/>
</dbReference>
<feature type="compositionally biased region" description="Basic and acidic residues" evidence="2">
    <location>
        <begin position="601"/>
        <end position="619"/>
    </location>
</feature>
<evidence type="ECO:0000256" key="1">
    <source>
        <dbReference type="ARBA" id="ARBA00007797"/>
    </source>
</evidence>
<feature type="compositionally biased region" description="Acidic residues" evidence="2">
    <location>
        <begin position="165"/>
        <end position="221"/>
    </location>
</feature>
<evidence type="ECO:0000313" key="5">
    <source>
        <dbReference type="Proteomes" id="UP001642406"/>
    </source>
</evidence>
<feature type="compositionally biased region" description="Acidic residues" evidence="2">
    <location>
        <begin position="1015"/>
        <end position="1037"/>
    </location>
</feature>
<dbReference type="EMBL" id="CAWUHC010000040">
    <property type="protein sequence ID" value="CAK7222689.1"/>
    <property type="molecule type" value="Genomic_DNA"/>
</dbReference>
<gene>
    <name evidence="4" type="primary">MAK21</name>
    <name evidence="4" type="ORF">SBRCBS47491_004944</name>
</gene>
<feature type="compositionally biased region" description="Polar residues" evidence="2">
    <location>
        <begin position="20"/>
        <end position="32"/>
    </location>
</feature>
<protein>
    <submittedName>
        <fullName evidence="4">RNA-binding ribosome biosynthesis protein mak21</fullName>
    </submittedName>
</protein>
<evidence type="ECO:0000313" key="4">
    <source>
        <dbReference type="EMBL" id="CAK7222689.1"/>
    </source>
</evidence>
<keyword evidence="5" id="KW-1185">Reference proteome</keyword>
<feature type="region of interest" description="Disordered" evidence="2">
    <location>
        <begin position="161"/>
        <end position="242"/>
    </location>
</feature>
<dbReference type="Proteomes" id="UP001642406">
    <property type="component" value="Unassembled WGS sequence"/>
</dbReference>
<evidence type="ECO:0000256" key="2">
    <source>
        <dbReference type="SAM" id="MobiDB-lite"/>
    </source>
</evidence>
<dbReference type="InterPro" id="IPR005612">
    <property type="entry name" value="CCAAT-binding_factor"/>
</dbReference>
<feature type="region of interest" description="Disordered" evidence="2">
    <location>
        <begin position="580"/>
        <end position="619"/>
    </location>
</feature>
<accession>A0ABP0BU86</accession>
<dbReference type="PANTHER" id="PTHR12048">
    <property type="entry name" value="CCAAT-BINDING FACTOR-RELATED"/>
    <property type="match status" value="1"/>
</dbReference>
<feature type="compositionally biased region" description="Basic and acidic residues" evidence="2">
    <location>
        <begin position="96"/>
        <end position="107"/>
    </location>
</feature>
<comment type="caution">
    <text evidence="4">The sequence shown here is derived from an EMBL/GenBank/DDBJ whole genome shotgun (WGS) entry which is preliminary data.</text>
</comment>
<organism evidence="4 5">
    <name type="scientific">Sporothrix bragantina</name>
    <dbReference type="NCBI Taxonomy" id="671064"/>
    <lineage>
        <taxon>Eukaryota</taxon>
        <taxon>Fungi</taxon>
        <taxon>Dikarya</taxon>
        <taxon>Ascomycota</taxon>
        <taxon>Pezizomycotina</taxon>
        <taxon>Sordariomycetes</taxon>
        <taxon>Sordariomycetidae</taxon>
        <taxon>Ophiostomatales</taxon>
        <taxon>Ophiostomataceae</taxon>
        <taxon>Sporothrix</taxon>
    </lineage>
</organism>